<sequence>MDWDGARVIGTEDNKHQRWIKEAIEIRKQAGLQRALSSFLYRKENGAKDCVNQPARHVTGTTSDASEDDCRQAVLHTGVWRNLPDNLERCTAFRGVLGKQRFSSGRFYFEVKVKGNHEWVVGVAKASIDRKRAANAAPANGYWILQLFRGHEYGTADPEYSPLTVRSRLRRLAVFVDYDEGLVCFYNAETTDLIYCFDRCGFTGELQPYFYTDTVEGKRSAPLVIAPVTRTAVDV</sequence>
<proteinExistence type="predicted"/>
<organism evidence="2 3">
    <name type="scientific">Mugilogobius chulae</name>
    <name type="common">yellowstripe goby</name>
    <dbReference type="NCBI Taxonomy" id="88201"/>
    <lineage>
        <taxon>Eukaryota</taxon>
        <taxon>Metazoa</taxon>
        <taxon>Chordata</taxon>
        <taxon>Craniata</taxon>
        <taxon>Vertebrata</taxon>
        <taxon>Euteleostomi</taxon>
        <taxon>Actinopterygii</taxon>
        <taxon>Neopterygii</taxon>
        <taxon>Teleostei</taxon>
        <taxon>Neoteleostei</taxon>
        <taxon>Acanthomorphata</taxon>
        <taxon>Gobiaria</taxon>
        <taxon>Gobiiformes</taxon>
        <taxon>Gobioidei</taxon>
        <taxon>Gobiidae</taxon>
        <taxon>Gobionellinae</taxon>
        <taxon>Mugilogobius</taxon>
    </lineage>
</organism>
<protein>
    <recommendedName>
        <fullName evidence="1">B30.2/SPRY domain-containing protein</fullName>
    </recommendedName>
</protein>
<dbReference type="SMART" id="SM00449">
    <property type="entry name" value="SPRY"/>
    <property type="match status" value="1"/>
</dbReference>
<dbReference type="InterPro" id="IPR050143">
    <property type="entry name" value="TRIM/RBCC"/>
</dbReference>
<dbReference type="Proteomes" id="UP001460270">
    <property type="component" value="Unassembled WGS sequence"/>
</dbReference>
<dbReference type="InterPro" id="IPR013320">
    <property type="entry name" value="ConA-like_dom_sf"/>
</dbReference>
<gene>
    <name evidence="2" type="ORF">WMY93_026370</name>
</gene>
<reference evidence="3" key="1">
    <citation type="submission" date="2024-04" db="EMBL/GenBank/DDBJ databases">
        <title>Salinicola lusitanus LLJ914,a marine bacterium isolated from the Okinawa Trough.</title>
        <authorList>
            <person name="Li J."/>
        </authorList>
    </citation>
    <scope>NUCLEOTIDE SEQUENCE [LARGE SCALE GENOMIC DNA]</scope>
</reference>
<comment type="caution">
    <text evidence="2">The sequence shown here is derived from an EMBL/GenBank/DDBJ whole genome shotgun (WGS) entry which is preliminary data.</text>
</comment>
<dbReference type="Gene3D" id="2.60.120.920">
    <property type="match status" value="1"/>
</dbReference>
<name>A0AAW0MYU9_9GOBI</name>
<dbReference type="PRINTS" id="PR01407">
    <property type="entry name" value="BUTYPHLNCDUF"/>
</dbReference>
<dbReference type="InterPro" id="IPR043136">
    <property type="entry name" value="B30.2/SPRY_sf"/>
</dbReference>
<dbReference type="PANTHER" id="PTHR24103">
    <property type="entry name" value="E3 UBIQUITIN-PROTEIN LIGASE TRIM"/>
    <property type="match status" value="1"/>
</dbReference>
<dbReference type="PROSITE" id="PS50188">
    <property type="entry name" value="B302_SPRY"/>
    <property type="match status" value="1"/>
</dbReference>
<dbReference type="Pfam" id="PF00622">
    <property type="entry name" value="SPRY"/>
    <property type="match status" value="1"/>
</dbReference>
<dbReference type="SUPFAM" id="SSF49899">
    <property type="entry name" value="Concanavalin A-like lectins/glucanases"/>
    <property type="match status" value="1"/>
</dbReference>
<dbReference type="EMBL" id="JBBPFD010000019">
    <property type="protein sequence ID" value="KAK7886749.1"/>
    <property type="molecule type" value="Genomic_DNA"/>
</dbReference>
<evidence type="ECO:0000259" key="1">
    <source>
        <dbReference type="PROSITE" id="PS50188"/>
    </source>
</evidence>
<dbReference type="FunFam" id="2.60.120.920:FF:000004">
    <property type="entry name" value="Butyrophilin subfamily 1 member A1"/>
    <property type="match status" value="1"/>
</dbReference>
<dbReference type="InterPro" id="IPR003879">
    <property type="entry name" value="Butyrophylin_SPRY"/>
</dbReference>
<keyword evidence="3" id="KW-1185">Reference proteome</keyword>
<dbReference type="InterPro" id="IPR003877">
    <property type="entry name" value="SPRY_dom"/>
</dbReference>
<accession>A0AAW0MYU9</accession>
<evidence type="ECO:0000313" key="2">
    <source>
        <dbReference type="EMBL" id="KAK7886749.1"/>
    </source>
</evidence>
<feature type="domain" description="B30.2/SPRY" evidence="1">
    <location>
        <begin position="33"/>
        <end position="228"/>
    </location>
</feature>
<dbReference type="AlphaFoldDB" id="A0AAW0MYU9"/>
<evidence type="ECO:0000313" key="3">
    <source>
        <dbReference type="Proteomes" id="UP001460270"/>
    </source>
</evidence>
<dbReference type="InterPro" id="IPR001870">
    <property type="entry name" value="B30.2/SPRY"/>
</dbReference>